<dbReference type="EMBL" id="BMAT01003620">
    <property type="protein sequence ID" value="GFR58705.1"/>
    <property type="molecule type" value="Genomic_DNA"/>
</dbReference>
<keyword evidence="2" id="KW-1185">Reference proteome</keyword>
<accession>A0AAV4EDF1</accession>
<evidence type="ECO:0000313" key="1">
    <source>
        <dbReference type="EMBL" id="GFR58705.1"/>
    </source>
</evidence>
<dbReference type="AlphaFoldDB" id="A0AAV4EDF1"/>
<sequence length="108" mass="11623">MAFNVPPLGGRIRNGRRSYSNRSIIAPWGIDVNRPNSYDQTALDIVTKSASGSGTTSKDLKRLLKGFGVSSGAIGRAVDRYLRGPEFDPQSGLNFICSPVPTQHLMGS</sequence>
<name>A0AAV4EDF1_9GAST</name>
<organism evidence="1 2">
    <name type="scientific">Elysia marginata</name>
    <dbReference type="NCBI Taxonomy" id="1093978"/>
    <lineage>
        <taxon>Eukaryota</taxon>
        <taxon>Metazoa</taxon>
        <taxon>Spiralia</taxon>
        <taxon>Lophotrochozoa</taxon>
        <taxon>Mollusca</taxon>
        <taxon>Gastropoda</taxon>
        <taxon>Heterobranchia</taxon>
        <taxon>Euthyneura</taxon>
        <taxon>Panpulmonata</taxon>
        <taxon>Sacoglossa</taxon>
        <taxon>Placobranchoidea</taxon>
        <taxon>Plakobranchidae</taxon>
        <taxon>Elysia</taxon>
    </lineage>
</organism>
<comment type="caution">
    <text evidence="1">The sequence shown here is derived from an EMBL/GenBank/DDBJ whole genome shotgun (WGS) entry which is preliminary data.</text>
</comment>
<gene>
    <name evidence="1" type="ORF">ElyMa_001774300</name>
</gene>
<proteinExistence type="predicted"/>
<protein>
    <submittedName>
        <fullName evidence="1">Uncharacterized protein</fullName>
    </submittedName>
</protein>
<dbReference type="Proteomes" id="UP000762676">
    <property type="component" value="Unassembled WGS sequence"/>
</dbReference>
<reference evidence="1 2" key="1">
    <citation type="journal article" date="2021" name="Elife">
        <title>Chloroplast acquisition without the gene transfer in kleptoplastic sea slugs, Plakobranchus ocellatus.</title>
        <authorList>
            <person name="Maeda T."/>
            <person name="Takahashi S."/>
            <person name="Yoshida T."/>
            <person name="Shimamura S."/>
            <person name="Takaki Y."/>
            <person name="Nagai Y."/>
            <person name="Toyoda A."/>
            <person name="Suzuki Y."/>
            <person name="Arimoto A."/>
            <person name="Ishii H."/>
            <person name="Satoh N."/>
            <person name="Nishiyama T."/>
            <person name="Hasebe M."/>
            <person name="Maruyama T."/>
            <person name="Minagawa J."/>
            <person name="Obokata J."/>
            <person name="Shigenobu S."/>
        </authorList>
    </citation>
    <scope>NUCLEOTIDE SEQUENCE [LARGE SCALE GENOMIC DNA]</scope>
</reference>
<evidence type="ECO:0000313" key="2">
    <source>
        <dbReference type="Proteomes" id="UP000762676"/>
    </source>
</evidence>